<feature type="domain" description="Maestro/Maestro-like HEAT-repeats" evidence="2">
    <location>
        <begin position="51"/>
        <end position="245"/>
    </location>
</feature>
<evidence type="ECO:0000256" key="1">
    <source>
        <dbReference type="SAM" id="MobiDB-lite"/>
    </source>
</evidence>
<dbReference type="PANTHER" id="PTHR23120">
    <property type="entry name" value="MAESTRO-RELATED HEAT DOMAIN-CONTAINING"/>
    <property type="match status" value="1"/>
</dbReference>
<accession>A0ABM0ILV5</accession>
<dbReference type="RefSeq" id="XP_004703046.1">
    <property type="nucleotide sequence ID" value="XM_004702989.2"/>
</dbReference>
<dbReference type="InterPro" id="IPR045206">
    <property type="entry name" value="Maestro_heat-like_prot"/>
</dbReference>
<protein>
    <submittedName>
        <fullName evidence="4">Protein maestro</fullName>
    </submittedName>
</protein>
<feature type="region of interest" description="Disordered" evidence="1">
    <location>
        <begin position="1"/>
        <end position="26"/>
    </location>
</feature>
<dbReference type="InterPro" id="IPR011989">
    <property type="entry name" value="ARM-like"/>
</dbReference>
<evidence type="ECO:0000259" key="2">
    <source>
        <dbReference type="Pfam" id="PF23227"/>
    </source>
</evidence>
<organism evidence="3 4">
    <name type="scientific">Echinops telfairi</name>
    <name type="common">Lesser hedgehog tenrec</name>
    <dbReference type="NCBI Taxonomy" id="9371"/>
    <lineage>
        <taxon>Eukaryota</taxon>
        <taxon>Metazoa</taxon>
        <taxon>Chordata</taxon>
        <taxon>Craniata</taxon>
        <taxon>Vertebrata</taxon>
        <taxon>Euteleostomi</taxon>
        <taxon>Mammalia</taxon>
        <taxon>Eutheria</taxon>
        <taxon>Afrotheria</taxon>
        <taxon>Tenrecidae</taxon>
        <taxon>Tenrecinae</taxon>
        <taxon>Echinops</taxon>
    </lineage>
</organism>
<dbReference type="Proteomes" id="UP000694863">
    <property type="component" value="Unplaced"/>
</dbReference>
<dbReference type="InterPro" id="IPR016024">
    <property type="entry name" value="ARM-type_fold"/>
</dbReference>
<reference evidence="4" key="1">
    <citation type="submission" date="2025-08" db="UniProtKB">
        <authorList>
            <consortium name="RefSeq"/>
        </authorList>
    </citation>
    <scope>IDENTIFICATION</scope>
</reference>
<name>A0ABM0ILV5_ECHTE</name>
<evidence type="ECO:0000313" key="3">
    <source>
        <dbReference type="Proteomes" id="UP000694863"/>
    </source>
</evidence>
<dbReference type="Pfam" id="PF23227">
    <property type="entry name" value="HEAT_MROH2B_C"/>
    <property type="match status" value="1"/>
</dbReference>
<sequence>MDQAKKRTQGQPLPTPSSQSKKKRTPLMSLFAKVSGKLKFQKREPLKNMFSVLAEKARDPSAKKRHTAMKGLATLAWETPDKVRKSKKVVLDVLVQGLYDPVSSEVIHESLKGLSTILGKTQGQGLGSFFIDMTLQTRTLLDDENDNLRYSAFVLFGQLAASAGRKWKKFFTTQVKHTQDSLMAHLWDRNPQVAKACRTTLRACSPYLRLRKEYSFRLEEERRTHKVCRQLSHYHPELLQFFYANKIL</sequence>
<evidence type="ECO:0000313" key="4">
    <source>
        <dbReference type="RefSeq" id="XP_004703046.1"/>
    </source>
</evidence>
<dbReference type="PANTHER" id="PTHR23120:SF39">
    <property type="entry name" value="MAESTRO"/>
    <property type="match status" value="1"/>
</dbReference>
<dbReference type="GeneID" id="101647413"/>
<keyword evidence="3" id="KW-1185">Reference proteome</keyword>
<dbReference type="InterPro" id="IPR055406">
    <property type="entry name" value="HEAT_Maestro"/>
</dbReference>
<proteinExistence type="predicted"/>
<feature type="compositionally biased region" description="Polar residues" evidence="1">
    <location>
        <begin position="9"/>
        <end position="19"/>
    </location>
</feature>
<dbReference type="Gene3D" id="1.25.10.10">
    <property type="entry name" value="Leucine-rich Repeat Variant"/>
    <property type="match status" value="1"/>
</dbReference>
<dbReference type="SUPFAM" id="SSF48371">
    <property type="entry name" value="ARM repeat"/>
    <property type="match status" value="1"/>
</dbReference>
<gene>
    <name evidence="4" type="primary">MRO</name>
</gene>